<proteinExistence type="predicted"/>
<dbReference type="InterPro" id="IPR005565">
    <property type="entry name" value="Hemolysn_activator_HlyB_C"/>
</dbReference>
<accession>A0A3S5D6R3</accession>
<feature type="signal peptide" evidence="4">
    <location>
        <begin position="1"/>
        <end position="20"/>
    </location>
</feature>
<reference evidence="7 8" key="1">
    <citation type="submission" date="2018-12" db="EMBL/GenBank/DDBJ databases">
        <authorList>
            <consortium name="Pathogen Informatics"/>
        </authorList>
    </citation>
    <scope>NUCLEOTIDE SEQUENCE [LARGE SCALE GENOMIC DNA]</scope>
    <source>
        <strain evidence="7 8">NCTC11214</strain>
    </source>
</reference>
<dbReference type="Gene3D" id="3.10.20.310">
    <property type="entry name" value="membrane protein fhac"/>
    <property type="match status" value="1"/>
</dbReference>
<feature type="domain" description="Polypeptide-transport-associated ShlB-type" evidence="6">
    <location>
        <begin position="82"/>
        <end position="133"/>
    </location>
</feature>
<keyword evidence="2" id="KW-0812">Transmembrane</keyword>
<keyword evidence="3" id="KW-0998">Cell outer membrane</keyword>
<keyword evidence="1" id="KW-1134">Transmembrane beta strand</keyword>
<dbReference type="AlphaFoldDB" id="A0A3S5D6R3"/>
<dbReference type="Pfam" id="PF03865">
    <property type="entry name" value="ShlB"/>
    <property type="match status" value="1"/>
</dbReference>
<feature type="domain" description="Haemolysin activator HlyB C-terminal" evidence="5">
    <location>
        <begin position="206"/>
        <end position="500"/>
    </location>
</feature>
<dbReference type="InterPro" id="IPR051544">
    <property type="entry name" value="TPS_OM_transporter"/>
</dbReference>
<dbReference type="PIRSF" id="PIRSF029745">
    <property type="entry name" value="FhaC"/>
    <property type="match status" value="1"/>
</dbReference>
<evidence type="ECO:0000313" key="8">
    <source>
        <dbReference type="Proteomes" id="UP000281391"/>
    </source>
</evidence>
<dbReference type="GO" id="GO:0008320">
    <property type="term" value="F:protein transmembrane transporter activity"/>
    <property type="evidence" value="ECO:0007669"/>
    <property type="project" value="TreeGrafter"/>
</dbReference>
<dbReference type="InterPro" id="IPR013686">
    <property type="entry name" value="Polypept-transport_assoc_ShlB"/>
</dbReference>
<keyword evidence="4" id="KW-0732">Signal</keyword>
<evidence type="ECO:0000259" key="6">
    <source>
        <dbReference type="Pfam" id="PF08479"/>
    </source>
</evidence>
<evidence type="ECO:0000259" key="5">
    <source>
        <dbReference type="Pfam" id="PF03865"/>
    </source>
</evidence>
<dbReference type="PANTHER" id="PTHR34597">
    <property type="entry name" value="SLR1661 PROTEIN"/>
    <property type="match status" value="1"/>
</dbReference>
<dbReference type="EMBL" id="LR134117">
    <property type="protein sequence ID" value="VDZ51882.1"/>
    <property type="molecule type" value="Genomic_DNA"/>
</dbReference>
<keyword evidence="1" id="KW-0472">Membrane</keyword>
<evidence type="ECO:0000256" key="3">
    <source>
        <dbReference type="ARBA" id="ARBA00023237"/>
    </source>
</evidence>
<evidence type="ECO:0000256" key="1">
    <source>
        <dbReference type="ARBA" id="ARBA00022452"/>
    </source>
</evidence>
<evidence type="ECO:0000256" key="4">
    <source>
        <dbReference type="SAM" id="SignalP"/>
    </source>
</evidence>
<name>A0A3S5D6R3_SEROD</name>
<sequence>MKKSLLIGLLAAAIGIDAHAEQYPPQLKEVIAQESIISDTQRKLLPSAPASLMAESEHPPSFDPLIVESPCVVIHHVALPTERQNPRAFNRLAQSAVGHCLGSQGLAHMQRQLQNQLIARGYITSRVRLVSEGRAAERLTVDVDYGRIGLLNMRAGSSPHFHPAFTFPLAPGEVLDLRRVEQGLENIGLIPGVLSDIRIVPGARPGESDIEIFRRQDKYWRVTAWLDDAGTRSTGRYQAGGALYLDNLAGVNDVLYASAARSIFAAQGRDSASRALYYSLPLGFWSLGALAGDSRYQQTINGHAVDYRYLGRSEYWGMQARYTLARGMNQKTMLNGQLLQRSYRYYLNDTEIALQRASLTSLKLGASHLHYTADAQISLAIDAVVGSGADNRQPMMQFAGSVLRPFTLSDYRLRYLGELSGQIADAMQPVQDKCFIGDRSTVRGFRGDNKLIGSNGGYLRNTLMLELNMLQPYVGVDYGQLRQHQGDVGGKLAGGVFGIQTDKGPFFMDIFAGMPLIKPAALPADRLVLGFSSQIGF</sequence>
<organism evidence="7 8">
    <name type="scientific">Serratia odorifera</name>
    <dbReference type="NCBI Taxonomy" id="618"/>
    <lineage>
        <taxon>Bacteria</taxon>
        <taxon>Pseudomonadati</taxon>
        <taxon>Pseudomonadota</taxon>
        <taxon>Gammaproteobacteria</taxon>
        <taxon>Enterobacterales</taxon>
        <taxon>Yersiniaceae</taxon>
        <taxon>Serratia</taxon>
    </lineage>
</organism>
<dbReference type="GO" id="GO:0046819">
    <property type="term" value="P:protein secretion by the type V secretion system"/>
    <property type="evidence" value="ECO:0007669"/>
    <property type="project" value="TreeGrafter"/>
</dbReference>
<dbReference type="GO" id="GO:0098046">
    <property type="term" value="C:type V protein secretion system complex"/>
    <property type="evidence" value="ECO:0007669"/>
    <property type="project" value="TreeGrafter"/>
</dbReference>
<evidence type="ECO:0000313" key="7">
    <source>
        <dbReference type="EMBL" id="VDZ51882.1"/>
    </source>
</evidence>
<protein>
    <submittedName>
        <fullName evidence="7">Hemolysin transporter protein shlB</fullName>
    </submittedName>
</protein>
<dbReference type="KEGG" id="sof:NCTC11214_00420"/>
<dbReference type="Proteomes" id="UP000281391">
    <property type="component" value="Chromosome"/>
</dbReference>
<dbReference type="PANTHER" id="PTHR34597:SF3">
    <property type="entry name" value="OUTER MEMBRANE TRANSPORTER CDIB"/>
    <property type="match status" value="1"/>
</dbReference>
<gene>
    <name evidence="7" type="primary">shlB_1</name>
    <name evidence="7" type="ORF">NCTC11214_00420</name>
</gene>
<feature type="chain" id="PRO_5018564933" evidence="4">
    <location>
        <begin position="21"/>
        <end position="537"/>
    </location>
</feature>
<dbReference type="Pfam" id="PF08479">
    <property type="entry name" value="POTRA_2"/>
    <property type="match status" value="1"/>
</dbReference>
<dbReference type="InterPro" id="IPR027282">
    <property type="entry name" value="TPS"/>
</dbReference>
<dbReference type="RefSeq" id="WP_004954647.1">
    <property type="nucleotide sequence ID" value="NZ_LR134117.1"/>
</dbReference>
<dbReference type="Gene3D" id="2.40.160.50">
    <property type="entry name" value="membrane protein fhac: a member of the omp85/tpsb transporter family"/>
    <property type="match status" value="1"/>
</dbReference>
<evidence type="ECO:0000256" key="2">
    <source>
        <dbReference type="ARBA" id="ARBA00022692"/>
    </source>
</evidence>